<dbReference type="SUPFAM" id="SSF54665">
    <property type="entry name" value="CO dehydrogenase molybdoprotein N-domain-like"/>
    <property type="match status" value="1"/>
</dbReference>
<dbReference type="Proteomes" id="UP000029846">
    <property type="component" value="Unassembled WGS sequence"/>
</dbReference>
<dbReference type="InterPro" id="IPR037165">
    <property type="entry name" value="AldOxase/xan_DH_Mopterin-bd_sf"/>
</dbReference>
<dbReference type="eggNOG" id="COG4631">
    <property type="taxonomic scope" value="Bacteria"/>
</dbReference>
<proteinExistence type="inferred from homology"/>
<evidence type="ECO:0000256" key="11">
    <source>
        <dbReference type="ARBA" id="ARBA00053029"/>
    </source>
</evidence>
<gene>
    <name evidence="13" type="ORF">IT41_12010</name>
    <name evidence="14" type="ORF">SAMN04487972_103208</name>
</gene>
<name>A0A099F1L9_9RHOB</name>
<dbReference type="FunFam" id="3.30.365.10:FF:000001">
    <property type="entry name" value="Xanthine dehydrogenase oxidase"/>
    <property type="match status" value="1"/>
</dbReference>
<dbReference type="EMBL" id="FOJO01000003">
    <property type="protein sequence ID" value="SFA44439.1"/>
    <property type="molecule type" value="Genomic_DNA"/>
</dbReference>
<dbReference type="SUPFAM" id="SSF56003">
    <property type="entry name" value="Molybdenum cofactor-binding domain"/>
    <property type="match status" value="1"/>
</dbReference>
<comment type="similarity">
    <text evidence="3">Belongs to the xanthine dehydrogenase family.</text>
</comment>
<keyword evidence="6" id="KW-0479">Metal-binding</keyword>
<reference evidence="14 16" key="3">
    <citation type="submission" date="2016-10" db="EMBL/GenBank/DDBJ databases">
        <authorList>
            <person name="de Groot N.N."/>
        </authorList>
    </citation>
    <scope>NUCLEOTIDE SEQUENCE [LARGE SCALE GENOMIC DNA]</scope>
    <source>
        <strain evidence="14 16">CGMCC 1.6117</strain>
    </source>
</reference>
<dbReference type="PANTHER" id="PTHR11908:SF132">
    <property type="entry name" value="ALDEHYDE OXIDASE 1-RELATED"/>
    <property type="match status" value="1"/>
</dbReference>
<evidence type="ECO:0000256" key="6">
    <source>
        <dbReference type="ARBA" id="ARBA00022723"/>
    </source>
</evidence>
<dbReference type="GO" id="GO:0030151">
    <property type="term" value="F:molybdenum ion binding"/>
    <property type="evidence" value="ECO:0007669"/>
    <property type="project" value="InterPro"/>
</dbReference>
<dbReference type="OrthoDB" id="9763985at2"/>
<dbReference type="AlphaFoldDB" id="A0A099F1L9"/>
<evidence type="ECO:0000256" key="4">
    <source>
        <dbReference type="ARBA" id="ARBA00022505"/>
    </source>
</evidence>
<evidence type="ECO:0000313" key="16">
    <source>
        <dbReference type="Proteomes" id="UP000182312"/>
    </source>
</evidence>
<protein>
    <submittedName>
        <fullName evidence="13">Aldehyde oxidase</fullName>
    </submittedName>
    <submittedName>
        <fullName evidence="14">Xanthine dehydrogenase, molybdenum binding subunit apoprotein</fullName>
    </submittedName>
</protein>
<keyword evidence="5" id="KW-0001">2Fe-2S</keyword>
<evidence type="ECO:0000256" key="2">
    <source>
        <dbReference type="ARBA" id="ARBA00001974"/>
    </source>
</evidence>
<keyword evidence="4" id="KW-0500">Molybdenum</keyword>
<evidence type="ECO:0000256" key="3">
    <source>
        <dbReference type="ARBA" id="ARBA00006849"/>
    </source>
</evidence>
<dbReference type="InterPro" id="IPR008274">
    <property type="entry name" value="AldOxase/xan_DH_MoCoBD1"/>
</dbReference>
<dbReference type="Gene3D" id="3.90.1170.50">
    <property type="entry name" value="Aldehyde oxidase/xanthine dehydrogenase, a/b hammerhead"/>
    <property type="match status" value="1"/>
</dbReference>
<dbReference type="PANTHER" id="PTHR11908">
    <property type="entry name" value="XANTHINE DEHYDROGENASE"/>
    <property type="match status" value="1"/>
</dbReference>
<evidence type="ECO:0000259" key="12">
    <source>
        <dbReference type="SMART" id="SM01008"/>
    </source>
</evidence>
<dbReference type="GO" id="GO:0016491">
    <property type="term" value="F:oxidoreductase activity"/>
    <property type="evidence" value="ECO:0007669"/>
    <property type="project" value="UniProtKB-KW"/>
</dbReference>
<dbReference type="SMART" id="SM01008">
    <property type="entry name" value="Ald_Xan_dh_C"/>
    <property type="match status" value="1"/>
</dbReference>
<dbReference type="Pfam" id="PF20256">
    <property type="entry name" value="MoCoBD_2"/>
    <property type="match status" value="1"/>
</dbReference>
<evidence type="ECO:0000256" key="1">
    <source>
        <dbReference type="ARBA" id="ARBA00001924"/>
    </source>
</evidence>
<evidence type="ECO:0000313" key="13">
    <source>
        <dbReference type="EMBL" id="KGJ04022.1"/>
    </source>
</evidence>
<dbReference type="Proteomes" id="UP000182312">
    <property type="component" value="Unassembled WGS sequence"/>
</dbReference>
<comment type="cofactor">
    <cofactor evidence="2">
        <name>FAD</name>
        <dbReference type="ChEBI" id="CHEBI:57692"/>
    </cofactor>
</comment>
<keyword evidence="7" id="KW-0560">Oxidoreductase</keyword>
<keyword evidence="9" id="KW-0411">Iron-sulfur</keyword>
<keyword evidence="8" id="KW-0408">Iron</keyword>
<evidence type="ECO:0000256" key="10">
    <source>
        <dbReference type="ARBA" id="ARBA00034078"/>
    </source>
</evidence>
<dbReference type="Pfam" id="PF01315">
    <property type="entry name" value="Ald_Xan_dh_C"/>
    <property type="match status" value="1"/>
</dbReference>
<evidence type="ECO:0000256" key="9">
    <source>
        <dbReference type="ARBA" id="ARBA00023014"/>
    </source>
</evidence>
<sequence length="769" mass="84504">MKQDVTIKGAAHTPIIHDSAIKHVTGQADYTDDIVEPTGTLHAYLGLSTVAHGRIRSIDLEAVRKAPGVHLVLTAEDIPGVNDICPNGLNDEPLLASSEVQFHGQPIFAVIAETRDLARRACQLARIEYEELPHVLDAISARDAGMPYVVTPLKLARGDMSELERAPRRIEGRLTVGGQEHFYLESQVAFAIPGEDDEVTINVSTQHPSEVQHMVAHVLGVPSNAVVVNVRRMGGGFGGKESQMNPFACVAAVAAKRLRRAVKLRPDRDDDFAITGKRHDFVIDYRFGYDDDGRILAVDADFYARCGFSSDLSGPVTDRALFHADNAYYYPAVELRSHPLKTNTCSNTAFRGFGGPQGVVMAERVVEDIAYALGRDPLEIRKLNLYRNGQLTPYHQEVEDQILPRIFEELEASSDYHARRQAVLDHNARARERGDAIRKGIALTPVKFGISFTKTSYNQAGSLIHIYADGSIHLNHGGTEMGQGLNTKVAQVAAEALGVHIDRIKITKTTTEKVPNTSATAASSGSDLNGMAALDGCRQLVKRLTAYAAQAHGVPPETVSIGETVRIGTKAMPFEEFIQAAYLARVQLSAAGFYKTPKIHWNRDTGQGRPFYYFAYGAACSEVSVDTLTGEYVIERSDVLHDVGRSLNPAIDKGQVEGAFVQGTGWLTSEELWWDDKGRLRTHAPSTYKIPLASDRPRIFNVKLADWSVNRENTIKRSKAVGEPPFMLGISVYQALNMAVASFNDYRENPRIDAPATPERVLMAIEKLR</sequence>
<dbReference type="InterPro" id="IPR016208">
    <property type="entry name" value="Ald_Oxase/xanthine_DH-like"/>
</dbReference>
<comment type="cofactor">
    <cofactor evidence="11">
        <name>Mo-molybdopterin cytosine dinucleotide</name>
        <dbReference type="ChEBI" id="CHEBI:71308"/>
    </cofactor>
</comment>
<evidence type="ECO:0000313" key="15">
    <source>
        <dbReference type="Proteomes" id="UP000029846"/>
    </source>
</evidence>
<comment type="cofactor">
    <cofactor evidence="10">
        <name>[2Fe-2S] cluster</name>
        <dbReference type="ChEBI" id="CHEBI:190135"/>
    </cofactor>
</comment>
<dbReference type="EMBL" id="JRKN01000015">
    <property type="protein sequence ID" value="KGJ04022.1"/>
    <property type="molecule type" value="Genomic_DNA"/>
</dbReference>
<dbReference type="InterPro" id="IPR014309">
    <property type="entry name" value="Xanthine_DH_Mopterin-bd_su"/>
</dbReference>
<dbReference type="STRING" id="376733.SAMN04487972_103208"/>
<keyword evidence="15" id="KW-1185">Reference proteome</keyword>
<organism evidence="13 15">
    <name type="scientific">Paracoccus halophilus</name>
    <dbReference type="NCBI Taxonomy" id="376733"/>
    <lineage>
        <taxon>Bacteria</taxon>
        <taxon>Pseudomonadati</taxon>
        <taxon>Pseudomonadota</taxon>
        <taxon>Alphaproteobacteria</taxon>
        <taxon>Rhodobacterales</taxon>
        <taxon>Paracoccaceae</taxon>
        <taxon>Paracoccus</taxon>
    </lineage>
</organism>
<dbReference type="Pfam" id="PF02738">
    <property type="entry name" value="MoCoBD_1"/>
    <property type="match status" value="1"/>
</dbReference>
<feature type="domain" description="Aldehyde oxidase/xanthine dehydrogenase a/b hammerhead" evidence="12">
    <location>
        <begin position="25"/>
        <end position="133"/>
    </location>
</feature>
<evidence type="ECO:0000256" key="7">
    <source>
        <dbReference type="ARBA" id="ARBA00023002"/>
    </source>
</evidence>
<evidence type="ECO:0000313" key="14">
    <source>
        <dbReference type="EMBL" id="SFA44439.1"/>
    </source>
</evidence>
<dbReference type="GO" id="GO:0005506">
    <property type="term" value="F:iron ion binding"/>
    <property type="evidence" value="ECO:0007669"/>
    <property type="project" value="InterPro"/>
</dbReference>
<reference evidence="13 15" key="2">
    <citation type="submission" date="2014-10" db="EMBL/GenBank/DDBJ databases">
        <title>Paracoccus sanguinis sp. nov., isolated from clinical specimens of New York State patients.</title>
        <authorList>
            <person name="Mingle L.A."/>
            <person name="Cole J.A."/>
            <person name="Lapierre P."/>
            <person name="Musser K.A."/>
        </authorList>
    </citation>
    <scope>NUCLEOTIDE SEQUENCE [LARGE SCALE GENOMIC DNA]</scope>
    <source>
        <strain evidence="13 15">JCM 14014</strain>
    </source>
</reference>
<accession>A0A099F1L9</accession>
<dbReference type="InterPro" id="IPR036856">
    <property type="entry name" value="Ald_Oxase/Xan_DH_a/b_sf"/>
</dbReference>
<evidence type="ECO:0000256" key="8">
    <source>
        <dbReference type="ARBA" id="ARBA00023004"/>
    </source>
</evidence>
<dbReference type="FunFam" id="3.30.365.10:FF:000002">
    <property type="entry name" value="Xanthine dehydrogenase oxidase"/>
    <property type="match status" value="1"/>
</dbReference>
<reference evidence="13 15" key="1">
    <citation type="submission" date="2014-09" db="EMBL/GenBank/DDBJ databases">
        <authorList>
            <person name="McGinnis J.M."/>
            <person name="Wolfgang W.J."/>
        </authorList>
    </citation>
    <scope>NUCLEOTIDE SEQUENCE [LARGE SCALE GENOMIC DNA]</scope>
    <source>
        <strain evidence="13 15">JCM 14014</strain>
    </source>
</reference>
<evidence type="ECO:0000256" key="5">
    <source>
        <dbReference type="ARBA" id="ARBA00022714"/>
    </source>
</evidence>
<dbReference type="NCBIfam" id="TIGR02965">
    <property type="entry name" value="xanthine_xdhB"/>
    <property type="match status" value="1"/>
</dbReference>
<dbReference type="Gene3D" id="3.30.365.10">
    <property type="entry name" value="Aldehyde oxidase/xanthine dehydrogenase, molybdopterin binding domain"/>
    <property type="match status" value="4"/>
</dbReference>
<dbReference type="InterPro" id="IPR046867">
    <property type="entry name" value="AldOxase/xan_DH_MoCoBD2"/>
</dbReference>
<dbReference type="GO" id="GO:0051537">
    <property type="term" value="F:2 iron, 2 sulfur cluster binding"/>
    <property type="evidence" value="ECO:0007669"/>
    <property type="project" value="UniProtKB-KW"/>
</dbReference>
<dbReference type="InterPro" id="IPR000674">
    <property type="entry name" value="Ald_Oxase/Xan_DH_a/b"/>
</dbReference>
<comment type="cofactor">
    <cofactor evidence="1">
        <name>Mo-molybdopterin</name>
        <dbReference type="ChEBI" id="CHEBI:71302"/>
    </cofactor>
</comment>
<dbReference type="RefSeq" id="WP_036741480.1">
    <property type="nucleotide sequence ID" value="NZ_FOJO01000003.1"/>
</dbReference>